<evidence type="ECO:0000256" key="2">
    <source>
        <dbReference type="ARBA" id="ARBA00022737"/>
    </source>
</evidence>
<evidence type="ECO:0000256" key="1">
    <source>
        <dbReference type="ARBA" id="ARBA00022614"/>
    </source>
</evidence>
<protein>
    <submittedName>
        <fullName evidence="4">Ubiquitin-like domain-containing protein</fullName>
    </submittedName>
</protein>
<evidence type="ECO:0000313" key="3">
    <source>
        <dbReference type="Proteomes" id="UP000050794"/>
    </source>
</evidence>
<dbReference type="SUPFAM" id="SSF54236">
    <property type="entry name" value="Ubiquitin-like"/>
    <property type="match status" value="1"/>
</dbReference>
<keyword evidence="1" id="KW-0433">Leucine-rich repeat</keyword>
<proteinExistence type="predicted"/>
<dbReference type="AlphaFoldDB" id="A0A183U0L6"/>
<keyword evidence="2" id="KW-0677">Repeat</keyword>
<dbReference type="WBParaSite" id="TCNE_0000203601-mRNA-1">
    <property type="protein sequence ID" value="TCNE_0000203601-mRNA-1"/>
    <property type="gene ID" value="TCNE_0000203601"/>
</dbReference>
<name>A0A183U0L6_TOXCA</name>
<dbReference type="GO" id="GO:0005737">
    <property type="term" value="C:cytoplasm"/>
    <property type="evidence" value="ECO:0007669"/>
    <property type="project" value="TreeGrafter"/>
</dbReference>
<dbReference type="SUPFAM" id="SSF52047">
    <property type="entry name" value="RNI-like"/>
    <property type="match status" value="1"/>
</dbReference>
<accession>A0A183U0L6</accession>
<sequence>LWKLSCVVLDNKNVAKPPLADCPPFESCKELNLYNNLIAKWSDLFAILDFFPSLLYLNVRRNIMEPRMSSVDRKVKSPVILLVISECHIDEETAKKLMQIFPRLAELYISRNGLKYFDPGDYGRNLTVLDLEGNPINDFTRLHNLASLPRLVSLNLTECGLTAIRLPDPVGFYALKTLIMRNNDVHDWESVSEIAKLPALQQLLYNGNWQVKPEFGLDVREVLIAKLPKLIDLERSEISPVERRSAEIRFLNKYSVSPVCQQHVNDIERLKRVHGEPDIVNQTMNLGLSLIELNVTLDCKSVKCSFLTSTTVARAKGIIARIFHANPRKISLTAECGSERFRLELDNPLRSIDFYSLADGDTVIVTVSE</sequence>
<dbReference type="Gene3D" id="3.80.10.10">
    <property type="entry name" value="Ribonuclease Inhibitor"/>
    <property type="match status" value="2"/>
</dbReference>
<evidence type="ECO:0000313" key="4">
    <source>
        <dbReference type="WBParaSite" id="TCNE_0000203601-mRNA-1"/>
    </source>
</evidence>
<dbReference type="Gene3D" id="3.10.20.90">
    <property type="entry name" value="Phosphatidylinositol 3-kinase Catalytic Subunit, Chain A, domain 1"/>
    <property type="match status" value="1"/>
</dbReference>
<dbReference type="PROSITE" id="PS51450">
    <property type="entry name" value="LRR"/>
    <property type="match status" value="1"/>
</dbReference>
<organism evidence="3 4">
    <name type="scientific">Toxocara canis</name>
    <name type="common">Canine roundworm</name>
    <dbReference type="NCBI Taxonomy" id="6265"/>
    <lineage>
        <taxon>Eukaryota</taxon>
        <taxon>Metazoa</taxon>
        <taxon>Ecdysozoa</taxon>
        <taxon>Nematoda</taxon>
        <taxon>Chromadorea</taxon>
        <taxon>Rhabditida</taxon>
        <taxon>Spirurina</taxon>
        <taxon>Ascaridomorpha</taxon>
        <taxon>Ascaridoidea</taxon>
        <taxon>Toxocaridae</taxon>
        <taxon>Toxocara</taxon>
    </lineage>
</organism>
<reference evidence="4" key="1">
    <citation type="submission" date="2016-06" db="UniProtKB">
        <authorList>
            <consortium name="WormBaseParasite"/>
        </authorList>
    </citation>
    <scope>IDENTIFICATION</scope>
</reference>
<dbReference type="PANTHER" id="PTHR15454">
    <property type="entry name" value="NISCHARIN RELATED"/>
    <property type="match status" value="1"/>
</dbReference>
<keyword evidence="3" id="KW-1185">Reference proteome</keyword>
<dbReference type="InterPro" id="IPR001611">
    <property type="entry name" value="Leu-rich_rpt"/>
</dbReference>
<dbReference type="InterPro" id="IPR029071">
    <property type="entry name" value="Ubiquitin-like_domsf"/>
</dbReference>
<dbReference type="Proteomes" id="UP000050794">
    <property type="component" value="Unassembled WGS sequence"/>
</dbReference>
<dbReference type="InterPro" id="IPR032675">
    <property type="entry name" value="LRR_dom_sf"/>
</dbReference>